<evidence type="ECO:0000256" key="1">
    <source>
        <dbReference type="SAM" id="MobiDB-lite"/>
    </source>
</evidence>
<keyword evidence="2" id="KW-0472">Membrane</keyword>
<proteinExistence type="predicted"/>
<accession>A0AAW0EUH2</accession>
<keyword evidence="2" id="KW-1133">Transmembrane helix</keyword>
<keyword evidence="4" id="KW-1185">Reference proteome</keyword>
<keyword evidence="2" id="KW-0812">Transmembrane</keyword>
<feature type="transmembrane region" description="Helical" evidence="2">
    <location>
        <begin position="23"/>
        <end position="43"/>
    </location>
</feature>
<feature type="compositionally biased region" description="Low complexity" evidence="1">
    <location>
        <begin position="73"/>
        <end position="83"/>
    </location>
</feature>
<organism evidence="3 4">
    <name type="scientific">Novymonas esmeraldas</name>
    <dbReference type="NCBI Taxonomy" id="1808958"/>
    <lineage>
        <taxon>Eukaryota</taxon>
        <taxon>Discoba</taxon>
        <taxon>Euglenozoa</taxon>
        <taxon>Kinetoplastea</taxon>
        <taxon>Metakinetoplastina</taxon>
        <taxon>Trypanosomatida</taxon>
        <taxon>Trypanosomatidae</taxon>
        <taxon>Novymonas</taxon>
    </lineage>
</organism>
<protein>
    <submittedName>
        <fullName evidence="3">Uncharacterized protein</fullName>
    </submittedName>
</protein>
<evidence type="ECO:0000313" key="4">
    <source>
        <dbReference type="Proteomes" id="UP001430356"/>
    </source>
</evidence>
<sequence length="89" mass="9767">MTQPARRVAYEDEPHYLMCLREYIIPGVVFVAMVYYLAVHVLAPMRRIVRPTRRSAEEVVAAQDGGEDASSDGTATTPEAAGTAEKKNA</sequence>
<dbReference type="Proteomes" id="UP001430356">
    <property type="component" value="Unassembled WGS sequence"/>
</dbReference>
<name>A0AAW0EUH2_9TRYP</name>
<gene>
    <name evidence="3" type="ORF">NESM_000722800</name>
</gene>
<dbReference type="EMBL" id="JAECZO010000116">
    <property type="protein sequence ID" value="KAK7197708.1"/>
    <property type="molecule type" value="Genomic_DNA"/>
</dbReference>
<evidence type="ECO:0000313" key="3">
    <source>
        <dbReference type="EMBL" id="KAK7197708.1"/>
    </source>
</evidence>
<reference evidence="3 4" key="1">
    <citation type="journal article" date="2021" name="MBio">
        <title>A New Model Trypanosomatid, Novymonas esmeraldas: Genomic Perception of Its 'Candidatus Pandoraea novymonadis' Endosymbiont.</title>
        <authorList>
            <person name="Zakharova A."/>
            <person name="Saura A."/>
            <person name="Butenko A."/>
            <person name="Podesvova L."/>
            <person name="Warmusova S."/>
            <person name="Kostygov A.Y."/>
            <person name="Nenarokova A."/>
            <person name="Lukes J."/>
            <person name="Opperdoes F.R."/>
            <person name="Yurchenko V."/>
        </authorList>
    </citation>
    <scope>NUCLEOTIDE SEQUENCE [LARGE SCALE GENOMIC DNA]</scope>
    <source>
        <strain evidence="3 4">E262AT.01</strain>
    </source>
</reference>
<dbReference type="AlphaFoldDB" id="A0AAW0EUH2"/>
<comment type="caution">
    <text evidence="3">The sequence shown here is derived from an EMBL/GenBank/DDBJ whole genome shotgun (WGS) entry which is preliminary data.</text>
</comment>
<feature type="region of interest" description="Disordered" evidence="1">
    <location>
        <begin position="53"/>
        <end position="89"/>
    </location>
</feature>
<evidence type="ECO:0000256" key="2">
    <source>
        <dbReference type="SAM" id="Phobius"/>
    </source>
</evidence>